<dbReference type="EMBL" id="JAMFLZ010000002">
    <property type="protein sequence ID" value="MCL6294129.1"/>
    <property type="molecule type" value="Genomic_DNA"/>
</dbReference>
<comment type="catalytic activity">
    <reaction evidence="3">
        <text>(R)-mevalonate + 2 NAD(+) + CoA = (3S)-3-hydroxy-3-methylglutaryl-CoA + 2 NADH + 2 H(+)</text>
        <dbReference type="Rhea" id="RHEA:14833"/>
        <dbReference type="ChEBI" id="CHEBI:15378"/>
        <dbReference type="ChEBI" id="CHEBI:36464"/>
        <dbReference type="ChEBI" id="CHEBI:43074"/>
        <dbReference type="ChEBI" id="CHEBI:57287"/>
        <dbReference type="ChEBI" id="CHEBI:57540"/>
        <dbReference type="ChEBI" id="CHEBI:57945"/>
        <dbReference type="EC" id="1.1.1.88"/>
    </reaction>
</comment>
<dbReference type="GO" id="GO:0140643">
    <property type="term" value="F:hydroxymethylglutaryl-CoA reductase (NADH) activity"/>
    <property type="evidence" value="ECO:0007669"/>
    <property type="project" value="UniProtKB-EC"/>
</dbReference>
<comment type="pathway">
    <text evidence="3">Metabolic intermediate metabolism; (R)-mevalonate degradation; (S)-3-hydroxy-3-methylglutaryl-CoA from (R)-mevalonate: step 1/1.</text>
</comment>
<dbReference type="Gene3D" id="1.10.8.660">
    <property type="match status" value="1"/>
</dbReference>
<dbReference type="PROSITE" id="PS50065">
    <property type="entry name" value="HMG_COA_REDUCTASE_4"/>
    <property type="match status" value="1"/>
</dbReference>
<gene>
    <name evidence="4" type="ORF">M3P09_03940</name>
</gene>
<dbReference type="PANTHER" id="PTHR10572:SF24">
    <property type="entry name" value="3-HYDROXY-3-METHYLGLUTARYL-COENZYME A REDUCTASE"/>
    <property type="match status" value="1"/>
</dbReference>
<dbReference type="NCBIfam" id="TIGR00532">
    <property type="entry name" value="HMG_CoA_R_NAD"/>
    <property type="match status" value="1"/>
</dbReference>
<name>A0ABT0QB53_9FLAO</name>
<evidence type="ECO:0000256" key="2">
    <source>
        <dbReference type="ARBA" id="ARBA00023002"/>
    </source>
</evidence>
<comment type="caution">
    <text evidence="4">The sequence shown here is derived from an EMBL/GenBank/DDBJ whole genome shotgun (WGS) entry which is preliminary data.</text>
</comment>
<dbReference type="PRINTS" id="PR00071">
    <property type="entry name" value="HMGCOARDTASE"/>
</dbReference>
<dbReference type="EC" id="1.1.1.88" evidence="3"/>
<evidence type="ECO:0000256" key="3">
    <source>
        <dbReference type="RuleBase" id="RU361219"/>
    </source>
</evidence>
<sequence length="440" mass="49270">MSKTISGFSKLSKSNKIDWIVNTYFSNTEEAKRILKQYWNNNEKLQQLHDEFIENTVTNYYLPLGVAPNFLINDTLYTIPMAIEESSVVAAASKAANFWLDRGGFKTKVISTTKIGQVHFMYHGDFKKLQSFFNYVKPILIKDAKPITKNMEARGGGIIDIELRDKTEDINGYYQLHASFETLDAMGANFINSCLEQFAKTFKNEGLLFEGFSEEEKQIQIVMSILSNYVPDCLVRAEVSCKVEDLSDNDLISGEDFATKFVQAVNIAEIEPYRAVTHNKGIMNGIDAVILATGNDFRAVEAGVHAYASRHGKYSSLTHAKIVDGIFTFWTEIPLALGTVGGLTNLHPLVKLALELLHKPSAKELMQIVAVAGLAQNFAALRSLTTTGIQQGHMKMHLMNILNQFEANEKEKEILTEHFKTNTVTHSAVVEAIKELRVKN</sequence>
<dbReference type="Gene3D" id="3.90.770.10">
    <property type="entry name" value="3-hydroxy-3-methylglutaryl-coenzyme A Reductase, Chain A, domain 2"/>
    <property type="match status" value="2"/>
</dbReference>
<dbReference type="InterPro" id="IPR009029">
    <property type="entry name" value="HMG_CoA_Rdtase_sub-bd_dom_sf"/>
</dbReference>
<dbReference type="Proteomes" id="UP001165381">
    <property type="component" value="Unassembled WGS sequence"/>
</dbReference>
<proteinExistence type="inferred from homology"/>
<dbReference type="PANTHER" id="PTHR10572">
    <property type="entry name" value="3-HYDROXY-3-METHYLGLUTARYL-COENZYME A REDUCTASE"/>
    <property type="match status" value="1"/>
</dbReference>
<dbReference type="CDD" id="cd00644">
    <property type="entry name" value="HMG-CoA_reductase_classII"/>
    <property type="match status" value="1"/>
</dbReference>
<evidence type="ECO:0000313" key="4">
    <source>
        <dbReference type="EMBL" id="MCL6294129.1"/>
    </source>
</evidence>
<evidence type="ECO:0000256" key="1">
    <source>
        <dbReference type="ARBA" id="ARBA00007661"/>
    </source>
</evidence>
<dbReference type="Pfam" id="PF00368">
    <property type="entry name" value="HMG-CoA_red"/>
    <property type="match status" value="1"/>
</dbReference>
<dbReference type="InterPro" id="IPR023074">
    <property type="entry name" value="HMG_CoA_Rdtase_cat_sf"/>
</dbReference>
<reference evidence="4" key="1">
    <citation type="submission" date="2022-05" db="EMBL/GenBank/DDBJ databases">
        <authorList>
            <person name="Park J.-S."/>
        </authorList>
    </citation>
    <scope>NUCLEOTIDE SEQUENCE</scope>
    <source>
        <strain evidence="4">2012CJ34-3</strain>
    </source>
</reference>
<dbReference type="SUPFAM" id="SSF55035">
    <property type="entry name" value="NAD-binding domain of HMG-CoA reductase"/>
    <property type="match status" value="1"/>
</dbReference>
<organism evidence="4 5">
    <name type="scientific">Jejuia spongiicola</name>
    <dbReference type="NCBI Taxonomy" id="2942207"/>
    <lineage>
        <taxon>Bacteria</taxon>
        <taxon>Pseudomonadati</taxon>
        <taxon>Bacteroidota</taxon>
        <taxon>Flavobacteriia</taxon>
        <taxon>Flavobacteriales</taxon>
        <taxon>Flavobacteriaceae</taxon>
        <taxon>Jejuia</taxon>
    </lineage>
</organism>
<accession>A0ABT0QB53</accession>
<protein>
    <recommendedName>
        <fullName evidence="3">3-hydroxy-3-methylglutaryl coenzyme A reductase</fullName>
        <shortName evidence="3">HMG-CoA reductase</shortName>
        <ecNumber evidence="3">1.1.1.88</ecNumber>
    </recommendedName>
</protein>
<keyword evidence="2 3" id="KW-0560">Oxidoreductase</keyword>
<dbReference type="InterPro" id="IPR002202">
    <property type="entry name" value="HMG_CoA_Rdtase"/>
</dbReference>
<dbReference type="InterPro" id="IPR004553">
    <property type="entry name" value="HMG_CoA_Rdtase_bac-typ"/>
</dbReference>
<keyword evidence="5" id="KW-1185">Reference proteome</keyword>
<dbReference type="SUPFAM" id="SSF56542">
    <property type="entry name" value="Substrate-binding domain of HMG-CoA reductase"/>
    <property type="match status" value="1"/>
</dbReference>
<dbReference type="InterPro" id="IPR009023">
    <property type="entry name" value="HMG_CoA_Rdtase_NAD(P)-bd_sf"/>
</dbReference>
<keyword evidence="3" id="KW-0520">NAD</keyword>
<evidence type="ECO:0000313" key="5">
    <source>
        <dbReference type="Proteomes" id="UP001165381"/>
    </source>
</evidence>
<comment type="similarity">
    <text evidence="1 3">Belongs to the HMG-CoA reductase family.</text>
</comment>